<dbReference type="InterPro" id="IPR010916">
    <property type="entry name" value="TonB_box_CS"/>
</dbReference>
<evidence type="ECO:0000256" key="1">
    <source>
        <dbReference type="SAM" id="SignalP"/>
    </source>
</evidence>
<dbReference type="Pfam" id="PF10988">
    <property type="entry name" value="DUF2807"/>
    <property type="match status" value="1"/>
</dbReference>
<dbReference type="Proteomes" id="UP000595894">
    <property type="component" value="Chromosome"/>
</dbReference>
<evidence type="ECO:0000313" key="4">
    <source>
        <dbReference type="Proteomes" id="UP000595894"/>
    </source>
</evidence>
<protein>
    <submittedName>
        <fullName evidence="3">DUF2807 domain-containing protein</fullName>
    </submittedName>
</protein>
<dbReference type="KEGG" id="sari:H5J25_00965"/>
<dbReference type="InterPro" id="IPR021255">
    <property type="entry name" value="DUF2807"/>
</dbReference>
<dbReference type="PANTHER" id="PTHR39200">
    <property type="entry name" value="HYPOTHETICAL EXPORTED PROTEIN"/>
    <property type="match status" value="1"/>
</dbReference>
<dbReference type="PROSITE" id="PS00430">
    <property type="entry name" value="TONB_DEPENDENT_REC_1"/>
    <property type="match status" value="1"/>
</dbReference>
<evidence type="ECO:0000259" key="2">
    <source>
        <dbReference type="Pfam" id="PF10988"/>
    </source>
</evidence>
<proteinExistence type="predicted"/>
<reference evidence="4" key="1">
    <citation type="submission" date="2020-09" db="EMBL/GenBank/DDBJ databases">
        <title>Sphingomonas sp., a new species isolated from pork steak.</title>
        <authorList>
            <person name="Heidler von Heilborn D."/>
        </authorList>
    </citation>
    <scope>NUCLEOTIDE SEQUENCE [LARGE SCALE GENOMIC DNA]</scope>
</reference>
<dbReference type="EMBL" id="CP061035">
    <property type="protein sequence ID" value="QQV77440.1"/>
    <property type="molecule type" value="Genomic_DNA"/>
</dbReference>
<keyword evidence="4" id="KW-1185">Reference proteome</keyword>
<keyword evidence="1" id="KW-0732">Signal</keyword>
<evidence type="ECO:0000313" key="3">
    <source>
        <dbReference type="EMBL" id="QQV77440.1"/>
    </source>
</evidence>
<name>A0A974S4V5_9SPHN</name>
<sequence length="244" mass="25232">MIRFPLAFAASLPALLVASPALAADRTYSVGSFDRIRIDGPFRVELTVGKSPGATAQGDTRNTDRLNIRVEGDTLIVSASSTAWQEQANTASSNRSPAATIIRASTPRLRSATVYGGGQLSIAGPMRAQRVDLSVRGTGSLDVRAIDADQLIADVSGPGTMTLAGKAAKARISGNGPTRILAEKLVANDLSIRTDGNGETIARARFTTTVNAAGVGAVTVYGKPTCIVNKNVQGPVSCGELLVP</sequence>
<feature type="signal peptide" evidence="1">
    <location>
        <begin position="1"/>
        <end position="23"/>
    </location>
</feature>
<accession>A0A974S4V5</accession>
<dbReference type="Gene3D" id="2.160.20.120">
    <property type="match status" value="1"/>
</dbReference>
<organism evidence="3 4">
    <name type="scientific">Sphingomonas aliaeris</name>
    <dbReference type="NCBI Taxonomy" id="2759526"/>
    <lineage>
        <taxon>Bacteria</taxon>
        <taxon>Pseudomonadati</taxon>
        <taxon>Pseudomonadota</taxon>
        <taxon>Alphaproteobacteria</taxon>
        <taxon>Sphingomonadales</taxon>
        <taxon>Sphingomonadaceae</taxon>
        <taxon>Sphingomonas</taxon>
    </lineage>
</organism>
<dbReference type="PANTHER" id="PTHR39200:SF1">
    <property type="entry name" value="AUTO-TRANSPORTER ADHESIN HEAD GIN DOMAIN-CONTAINING PROTEIN-RELATED"/>
    <property type="match status" value="1"/>
</dbReference>
<feature type="chain" id="PRO_5037800496" evidence="1">
    <location>
        <begin position="24"/>
        <end position="244"/>
    </location>
</feature>
<dbReference type="AlphaFoldDB" id="A0A974S4V5"/>
<feature type="domain" description="Putative auto-transporter adhesin head GIN" evidence="2">
    <location>
        <begin position="33"/>
        <end position="224"/>
    </location>
</feature>
<gene>
    <name evidence="3" type="ORF">H5J25_00965</name>
</gene>
<dbReference type="RefSeq" id="WP_202093914.1">
    <property type="nucleotide sequence ID" value="NZ_CP061035.1"/>
</dbReference>